<gene>
    <name evidence="1" type="ORF">Patl1_19450</name>
</gene>
<protein>
    <submittedName>
        <fullName evidence="1">Uncharacterized protein</fullName>
    </submittedName>
</protein>
<dbReference type="Proteomes" id="UP001164250">
    <property type="component" value="Chromosome 2"/>
</dbReference>
<sequence length="473" mass="51865">MEEEQELIAQQAGLSINSVEKGSSTATKLELTVDEVIEGYIGSFGLSQILHVFLVSLAWTFDSQNTLATIFSDAQPSSWRCKTGSVCEGDQSSAASVCALAPGTWEWIGGKTSSTIAEWSLICDRKLLPAIPASLFFLGSLLGSAFFGRLADKRLGRKRTVLLSCLLTSATSFLTSLSPNIWIYALLRFSNGFARAGIGICCLVLSTEAVGRKWRGQVGQYGFFFFTAGFLSLPMIAYSTRTCWRTLYKILSLFPLVYSIVFLPFVSESPRWLLVMGRSKEALDVLKNFARINERSAADANESLWTTKWAAQRMILVMFTGFGVGFVYYGIQLNVENLNFDLYFSVAFNALMEIPAVIIGTVLLSFTNRRFLFSQSAFLAGVSCILCIFFSNNGAQNQTKAAKSGGSWPQLTIEAIGFMAASTAFDVLYIYCVELFPTNVRNFAVSFLRQALMLGASWSPELVAAGNEGCSTL</sequence>
<evidence type="ECO:0000313" key="1">
    <source>
        <dbReference type="EMBL" id="KAJ0106624.1"/>
    </source>
</evidence>
<name>A0ACC1C3R1_9ROSI</name>
<accession>A0ACC1C3R1</accession>
<evidence type="ECO:0000313" key="2">
    <source>
        <dbReference type="Proteomes" id="UP001164250"/>
    </source>
</evidence>
<proteinExistence type="predicted"/>
<dbReference type="EMBL" id="CM047898">
    <property type="protein sequence ID" value="KAJ0106624.1"/>
    <property type="molecule type" value="Genomic_DNA"/>
</dbReference>
<reference evidence="2" key="1">
    <citation type="journal article" date="2023" name="G3 (Bethesda)">
        <title>Genome assembly and association tests identify interacting loci associated with vigor, precocity, and sex in interspecific pistachio rootstocks.</title>
        <authorList>
            <person name="Palmer W."/>
            <person name="Jacygrad E."/>
            <person name="Sagayaradj S."/>
            <person name="Cavanaugh K."/>
            <person name="Han R."/>
            <person name="Bertier L."/>
            <person name="Beede B."/>
            <person name="Kafkas S."/>
            <person name="Golino D."/>
            <person name="Preece J."/>
            <person name="Michelmore R."/>
        </authorList>
    </citation>
    <scope>NUCLEOTIDE SEQUENCE [LARGE SCALE GENOMIC DNA]</scope>
</reference>
<comment type="caution">
    <text evidence="1">The sequence shown here is derived from an EMBL/GenBank/DDBJ whole genome shotgun (WGS) entry which is preliminary data.</text>
</comment>
<organism evidence="1 2">
    <name type="scientific">Pistacia atlantica</name>
    <dbReference type="NCBI Taxonomy" id="434234"/>
    <lineage>
        <taxon>Eukaryota</taxon>
        <taxon>Viridiplantae</taxon>
        <taxon>Streptophyta</taxon>
        <taxon>Embryophyta</taxon>
        <taxon>Tracheophyta</taxon>
        <taxon>Spermatophyta</taxon>
        <taxon>Magnoliopsida</taxon>
        <taxon>eudicotyledons</taxon>
        <taxon>Gunneridae</taxon>
        <taxon>Pentapetalae</taxon>
        <taxon>rosids</taxon>
        <taxon>malvids</taxon>
        <taxon>Sapindales</taxon>
        <taxon>Anacardiaceae</taxon>
        <taxon>Pistacia</taxon>
    </lineage>
</organism>
<keyword evidence="2" id="KW-1185">Reference proteome</keyword>